<dbReference type="Proteomes" id="UP000006804">
    <property type="component" value="Chromosome"/>
</dbReference>
<evidence type="ECO:0000256" key="2">
    <source>
        <dbReference type="ARBA" id="ARBA00022729"/>
    </source>
</evidence>
<comment type="similarity">
    <text evidence="1">Belongs to the Skp family.</text>
</comment>
<dbReference type="HOGENOM" id="CLU_136738_0_0_0"/>
<dbReference type="PANTHER" id="PTHR35089">
    <property type="entry name" value="CHAPERONE PROTEIN SKP"/>
    <property type="match status" value="1"/>
</dbReference>
<keyword evidence="2" id="KW-0732">Signal</keyword>
<organism evidence="4 5">
    <name type="scientific">Pseudothermotoga thermarum DSM 5069</name>
    <dbReference type="NCBI Taxonomy" id="688269"/>
    <lineage>
        <taxon>Bacteria</taxon>
        <taxon>Thermotogati</taxon>
        <taxon>Thermotogota</taxon>
        <taxon>Thermotogae</taxon>
        <taxon>Thermotogales</taxon>
        <taxon>Thermotogaceae</taxon>
        <taxon>Pseudothermotoga</taxon>
    </lineage>
</organism>
<dbReference type="AlphaFoldDB" id="F7YWR6"/>
<name>F7YWR6_9THEM</name>
<dbReference type="Gene3D" id="3.30.910.20">
    <property type="entry name" value="Skp domain"/>
    <property type="match status" value="1"/>
</dbReference>
<dbReference type="GO" id="GO:0051082">
    <property type="term" value="F:unfolded protein binding"/>
    <property type="evidence" value="ECO:0007669"/>
    <property type="project" value="InterPro"/>
</dbReference>
<dbReference type="GO" id="GO:0005829">
    <property type="term" value="C:cytosol"/>
    <property type="evidence" value="ECO:0007669"/>
    <property type="project" value="TreeGrafter"/>
</dbReference>
<dbReference type="EMBL" id="CP002351">
    <property type="protein sequence ID" value="AEH50190.1"/>
    <property type="molecule type" value="Genomic_DNA"/>
</dbReference>
<dbReference type="eggNOG" id="COG2825">
    <property type="taxonomic scope" value="Bacteria"/>
</dbReference>
<sequence precursor="true">MKKLNLLLTIVLIALLVLLLYGATQSGPRIVFVDVNRITQEYTKMVELNRRYSADVSYYQSKLDEMSKELEEMRNRGASQAELERKQAEILARKQQYEQILQSEYEPKMKQILEEIAQKIDKYAKMMGYDYILNKAALVYGDDAYDITNQLIGFLNAQ</sequence>
<dbReference type="PANTHER" id="PTHR35089:SF1">
    <property type="entry name" value="CHAPERONE PROTEIN SKP"/>
    <property type="match status" value="1"/>
</dbReference>
<dbReference type="SMART" id="SM00935">
    <property type="entry name" value="OmpH"/>
    <property type="match status" value="1"/>
</dbReference>
<evidence type="ECO:0000313" key="4">
    <source>
        <dbReference type="EMBL" id="AEH50190.1"/>
    </source>
</evidence>
<dbReference type="Pfam" id="PF03938">
    <property type="entry name" value="OmpH"/>
    <property type="match status" value="1"/>
</dbReference>
<evidence type="ECO:0000313" key="5">
    <source>
        <dbReference type="Proteomes" id="UP000006804"/>
    </source>
</evidence>
<evidence type="ECO:0000256" key="1">
    <source>
        <dbReference type="ARBA" id="ARBA00009091"/>
    </source>
</evidence>
<gene>
    <name evidence="4" type="ORF">Theth_0084</name>
</gene>
<dbReference type="STRING" id="688269.Theth_0084"/>
<evidence type="ECO:0000256" key="3">
    <source>
        <dbReference type="SAM" id="Coils"/>
    </source>
</evidence>
<feature type="coiled-coil region" evidence="3">
    <location>
        <begin position="56"/>
        <end position="100"/>
    </location>
</feature>
<dbReference type="GO" id="GO:0050821">
    <property type="term" value="P:protein stabilization"/>
    <property type="evidence" value="ECO:0007669"/>
    <property type="project" value="TreeGrafter"/>
</dbReference>
<keyword evidence="3" id="KW-0175">Coiled coil</keyword>
<protein>
    <submittedName>
        <fullName evidence="4">Outer membrane chaperone Skp (OmpH)</fullName>
    </submittedName>
</protein>
<keyword evidence="5" id="KW-1185">Reference proteome</keyword>
<dbReference type="OrthoDB" id="48818at2"/>
<dbReference type="PATRIC" id="fig|688269.3.peg.85"/>
<dbReference type="InterPro" id="IPR024930">
    <property type="entry name" value="Skp_dom_sf"/>
</dbReference>
<dbReference type="KEGG" id="tta:Theth_0084"/>
<proteinExistence type="inferred from homology"/>
<dbReference type="SUPFAM" id="SSF111384">
    <property type="entry name" value="OmpH-like"/>
    <property type="match status" value="1"/>
</dbReference>
<accession>F7YWR6</accession>
<dbReference type="InterPro" id="IPR005632">
    <property type="entry name" value="Chaperone_Skp"/>
</dbReference>
<reference evidence="4 5" key="1">
    <citation type="submission" date="2010-11" db="EMBL/GenBank/DDBJ databases">
        <title>The complete genome of Thermotoga thermarum DSM 5069.</title>
        <authorList>
            <consortium name="US DOE Joint Genome Institute (JGI-PGF)"/>
            <person name="Lucas S."/>
            <person name="Copeland A."/>
            <person name="Lapidus A."/>
            <person name="Bruce D."/>
            <person name="Goodwin L."/>
            <person name="Pitluck S."/>
            <person name="Kyrpides N."/>
            <person name="Mavromatis K."/>
            <person name="Ivanova N."/>
            <person name="Zeytun A."/>
            <person name="Brettin T."/>
            <person name="Detter J.C."/>
            <person name="Tapia R."/>
            <person name="Han C."/>
            <person name="Land M."/>
            <person name="Hauser L."/>
            <person name="Markowitz V."/>
            <person name="Cheng J.-F."/>
            <person name="Hugenholtz P."/>
            <person name="Woyke T."/>
            <person name="Wu D."/>
            <person name="Spring S."/>
            <person name="Schroeder M."/>
            <person name="Brambilla E."/>
            <person name="Klenk H.-P."/>
            <person name="Eisen J.A."/>
        </authorList>
    </citation>
    <scope>NUCLEOTIDE SEQUENCE [LARGE SCALE GENOMIC DNA]</scope>
    <source>
        <strain evidence="4 5">DSM 5069</strain>
    </source>
</reference>